<reference evidence="2" key="1">
    <citation type="submission" date="2021-01" db="EMBL/GenBank/DDBJ databases">
        <authorList>
            <person name="Corre E."/>
            <person name="Pelletier E."/>
            <person name="Niang G."/>
            <person name="Scheremetjew M."/>
            <person name="Finn R."/>
            <person name="Kale V."/>
            <person name="Holt S."/>
            <person name="Cochrane G."/>
            <person name="Meng A."/>
            <person name="Brown T."/>
            <person name="Cohen L."/>
        </authorList>
    </citation>
    <scope>NUCLEOTIDE SEQUENCE</scope>
    <source>
        <strain evidence="2">CCMP1381</strain>
    </source>
</reference>
<feature type="region of interest" description="Disordered" evidence="1">
    <location>
        <begin position="210"/>
        <end position="233"/>
    </location>
</feature>
<gene>
    <name evidence="2" type="ORF">DSPE1174_LOCUS31798</name>
</gene>
<proteinExistence type="predicted"/>
<dbReference type="AlphaFoldDB" id="A0A7S2HH73"/>
<evidence type="ECO:0000256" key="1">
    <source>
        <dbReference type="SAM" id="MobiDB-lite"/>
    </source>
</evidence>
<dbReference type="EMBL" id="HBGS01061018">
    <property type="protein sequence ID" value="CAD9490607.1"/>
    <property type="molecule type" value="Transcribed_RNA"/>
</dbReference>
<sequence>MYQTRAINKNVHDISGKSESNYITINDPYKNFEKNLHQLPPRWKGVKDKDTFKWQNKPLHEGGSMYGHFSDKKYTSEKYIPVKSYRETQPGARPNGFGGGDASRRDEFAATIRTEQYRESLKKEARVMQRQYDPAQQAAVARELEEESKPKERKFLYDIGKTAVTEFDAKSGKDIHYVPKLGPNSHTSGKRMGGAWSSSGSIGAGAWETKLTKPEHGNIAPTKNFNDRGHLQM</sequence>
<name>A0A7S2HH73_9STRA</name>
<evidence type="ECO:0000313" key="2">
    <source>
        <dbReference type="EMBL" id="CAD9490607.1"/>
    </source>
</evidence>
<feature type="region of interest" description="Disordered" evidence="1">
    <location>
        <begin position="180"/>
        <end position="199"/>
    </location>
</feature>
<accession>A0A7S2HH73</accession>
<organism evidence="2">
    <name type="scientific">Octactis speculum</name>
    <dbReference type="NCBI Taxonomy" id="3111310"/>
    <lineage>
        <taxon>Eukaryota</taxon>
        <taxon>Sar</taxon>
        <taxon>Stramenopiles</taxon>
        <taxon>Ochrophyta</taxon>
        <taxon>Dictyochophyceae</taxon>
        <taxon>Dictyochales</taxon>
        <taxon>Dictyochaceae</taxon>
        <taxon>Octactis</taxon>
    </lineage>
</organism>
<protein>
    <submittedName>
        <fullName evidence="2">Uncharacterized protein</fullName>
    </submittedName>
</protein>